<dbReference type="PROSITE" id="PS50003">
    <property type="entry name" value="PH_DOMAIN"/>
    <property type="match status" value="1"/>
</dbReference>
<feature type="compositionally biased region" description="Acidic residues" evidence="3">
    <location>
        <begin position="509"/>
        <end position="519"/>
    </location>
</feature>
<feature type="compositionally biased region" description="Polar residues" evidence="3">
    <location>
        <begin position="705"/>
        <end position="715"/>
    </location>
</feature>
<feature type="compositionally biased region" description="Low complexity" evidence="3">
    <location>
        <begin position="783"/>
        <end position="800"/>
    </location>
</feature>
<keyword evidence="2" id="KW-0131">Cell cycle</keyword>
<feature type="region of interest" description="Disordered" evidence="3">
    <location>
        <begin position="768"/>
        <end position="859"/>
    </location>
</feature>
<dbReference type="GO" id="GO:0005525">
    <property type="term" value="F:GTP binding"/>
    <property type="evidence" value="ECO:0007669"/>
    <property type="project" value="TreeGrafter"/>
</dbReference>
<feature type="compositionally biased region" description="Polar residues" evidence="3">
    <location>
        <begin position="983"/>
        <end position="992"/>
    </location>
</feature>
<feature type="region of interest" description="Disordered" evidence="3">
    <location>
        <begin position="91"/>
        <end position="157"/>
    </location>
</feature>
<feature type="region of interest" description="Disordered" evidence="3">
    <location>
        <begin position="937"/>
        <end position="1050"/>
    </location>
</feature>
<evidence type="ECO:0000313" key="6">
    <source>
        <dbReference type="Proteomes" id="UP001360560"/>
    </source>
</evidence>
<feature type="compositionally biased region" description="Polar residues" evidence="3">
    <location>
        <begin position="1040"/>
        <end position="1049"/>
    </location>
</feature>
<keyword evidence="6" id="KW-1185">Reference proteome</keyword>
<gene>
    <name evidence="5" type="ORF">DASC09_010130</name>
</gene>
<dbReference type="Proteomes" id="UP001360560">
    <property type="component" value="Unassembled WGS sequence"/>
</dbReference>
<dbReference type="RefSeq" id="XP_064850688.1">
    <property type="nucleotide sequence ID" value="XM_064994616.1"/>
</dbReference>
<dbReference type="InterPro" id="IPR001849">
    <property type="entry name" value="PH_domain"/>
</dbReference>
<evidence type="ECO:0000256" key="1">
    <source>
        <dbReference type="ARBA" id="ARBA00022618"/>
    </source>
</evidence>
<dbReference type="Gene3D" id="2.30.29.30">
    <property type="entry name" value="Pleckstrin-homology domain (PH domain)/Phosphotyrosine-binding domain (PTB)"/>
    <property type="match status" value="1"/>
</dbReference>
<dbReference type="PANTHER" id="PTHR36100:SF1">
    <property type="entry name" value="BUD SITE SELECTION PROTEIN 4"/>
    <property type="match status" value="1"/>
</dbReference>
<feature type="region of interest" description="Disordered" evidence="3">
    <location>
        <begin position="384"/>
        <end position="422"/>
    </location>
</feature>
<feature type="compositionally biased region" description="Polar residues" evidence="3">
    <location>
        <begin position="1"/>
        <end position="29"/>
    </location>
</feature>
<feature type="region of interest" description="Disordered" evidence="3">
    <location>
        <begin position="603"/>
        <end position="638"/>
    </location>
</feature>
<feature type="region of interest" description="Disordered" evidence="3">
    <location>
        <begin position="728"/>
        <end position="756"/>
    </location>
</feature>
<proteinExistence type="predicted"/>
<dbReference type="EMBL" id="BTFZ01000002">
    <property type="protein sequence ID" value="GMM33688.1"/>
    <property type="molecule type" value="Genomic_DNA"/>
</dbReference>
<evidence type="ECO:0000313" key="5">
    <source>
        <dbReference type="EMBL" id="GMM33688.1"/>
    </source>
</evidence>
<feature type="compositionally biased region" description="Basic and acidic residues" evidence="3">
    <location>
        <begin position="686"/>
        <end position="698"/>
    </location>
</feature>
<feature type="compositionally biased region" description="Polar residues" evidence="3">
    <location>
        <begin position="42"/>
        <end position="53"/>
    </location>
</feature>
<name>A0AAV5QHQ8_9ASCO</name>
<feature type="compositionally biased region" description="Basic and acidic residues" evidence="3">
    <location>
        <begin position="538"/>
        <end position="556"/>
    </location>
</feature>
<protein>
    <submittedName>
        <fullName evidence="5">Bud4 protein</fullName>
    </submittedName>
</protein>
<dbReference type="Pfam" id="PF00169">
    <property type="entry name" value="PH"/>
    <property type="match status" value="1"/>
</dbReference>
<dbReference type="PANTHER" id="PTHR36100">
    <property type="entry name" value="BUD SITE SELECTION PROTEIN 4"/>
    <property type="match status" value="1"/>
</dbReference>
<dbReference type="InterPro" id="IPR052007">
    <property type="entry name" value="Bud4"/>
</dbReference>
<dbReference type="SUPFAM" id="SSF50729">
    <property type="entry name" value="PH domain-like"/>
    <property type="match status" value="1"/>
</dbReference>
<sequence>MDHITEGSSSQVMSDITNGQQPSSTNRSKSLLFESIPEDNIYSPSDNVNNENSPFPLKSSLSVRKMTGEPNSDKKVCFENSPVVVEYDKLSSEDEYSLRNSNSVDSGISSSNSSSKIATTTTNFQSTWKPNLTNSGTTTTMHSDHPKPLPPMPQTLPQSESLQQDLRFYNLNNNGQGLHNNTNNTNNNNNNNNSNNQDLSNQYSEVELYDNLDSFENGNVSEVYPPTSIAIPKLRMKKENYIKNDGELIDSDQSMEIDGKLQDLNINENRTTATTARDYTLDDLINDSNATVNRFDFNSTSSPSKRKNMSHLEDTLDSVLPPDRTPSTIIKENHNLYERYRNHNNHRIVSNSSEKYYDDVILNSVRQNVNNAFTANRDSIKRPNAVKKVSQPQEIESSKVGEEEESSKDEFTIGDYMNDSKHISGAHKSKDIFEDIEITDPTISSTQSSGKVGKPESRLSSIGSSVTPLGESTMDHSGFYASFNPPITPSFNKIDEEEDLSGNGIPMDDPQEEEEEVSEDQIMQEQQEEPSQNQIDDSFERLRNQDISIKQDDQEAFKPFSESVFIESNKDANTTPNDDSRVNEVSNDSTASNFTLKLMQLKKEKEQQQQSVNSSFMPGLDPKNTSSQTVADDSHRSLAPTRLTNSVLDTLLSKTNEYATKSGIAMTTKGVSNSGATSKTTKIFSNKHDFDKPNKPVFDKPSFPRSPTQDSLSSSEDVLNIWANMKHKESENNNNHQHQKASTIRSQSMKSSPSMNSVEIKKMLKTKRKISLRSGTGSKKYQNHQNQNHNNDNNNNNIDDSITTDRNGRVGGNFINDTIDRGNSDGEDIDDDEEEDDDNEDVEIMGPEDDDEEEDGMLDHIKDELSKIPQPLLPEQHFGNADFEQEFTQELSRFEDLQDDEEQVVRGYTTRISKNELIVAKLDEKMIDGPEEYGKQKIPNEIFNSKKPHIYQGIVSKPQQREIKVSNGSQSARSRKTSGGSGATSNYVSARNSFGKEINVRKRKSGALKELQQQQQQQQKVGDRVASINSDDRQQQQQQPFRFSSTSGSIYERQITAPKLHRISASSKRGQSLCGSIHDGSSISTSISGRDPKYSGHPPSSFQQPPEPILEDEQNYYDINLPKDDQGRLYVRIVGLKNLDLPAVDAHNAKFSLILDNGIHCISTPEVDLHTNTSINQEFELTVSDNLEFILTLKASYEYEGTEKLIEITEKYPVRKRVLGGLLGHKTIYKTRKRLVSKIDKTDPWDTKMAKDGSFARAYVDFAQYEPLITGKACNFDVTCFNEWETYEERNHQVKKRQPYRIGKLELQMLYIPRSKINEVFPPSIHIAYEAVKEYQKQLQVNYEGFLSQEGGDCNYLKRRWFTLNGTDLIAHNEFSKKTRAKINLIKAVGLISSNIKKNYIAGTTSNNNSKNNRRLSEEIIMHQGFKIKFMNGETIEFVADSQYEKMNWLRLLDSVISKNKFRQPWIKILYDQLV</sequence>
<evidence type="ECO:0000259" key="4">
    <source>
        <dbReference type="PROSITE" id="PS50003"/>
    </source>
</evidence>
<dbReference type="GO" id="GO:0007120">
    <property type="term" value="P:axial cellular bud site selection"/>
    <property type="evidence" value="ECO:0007669"/>
    <property type="project" value="TreeGrafter"/>
</dbReference>
<feature type="compositionally biased region" description="Acidic residues" evidence="3">
    <location>
        <begin position="825"/>
        <end position="856"/>
    </location>
</feature>
<feature type="compositionally biased region" description="Polar residues" evidence="3">
    <location>
        <begin position="441"/>
        <end position="450"/>
    </location>
</feature>
<feature type="domain" description="PH" evidence="4">
    <location>
        <begin position="1340"/>
        <end position="1458"/>
    </location>
</feature>
<dbReference type="GO" id="GO:0000142">
    <property type="term" value="C:cellular bud neck contractile ring"/>
    <property type="evidence" value="ECO:0007669"/>
    <property type="project" value="TreeGrafter"/>
</dbReference>
<accession>A0AAV5QHQ8</accession>
<feature type="compositionally biased region" description="Low complexity" evidence="3">
    <location>
        <begin position="100"/>
        <end position="115"/>
    </location>
</feature>
<feature type="compositionally biased region" description="Polar residues" evidence="3">
    <location>
        <begin position="1064"/>
        <end position="1088"/>
    </location>
</feature>
<feature type="compositionally biased region" description="Polar residues" evidence="3">
    <location>
        <begin position="116"/>
        <end position="141"/>
    </location>
</feature>
<evidence type="ECO:0000256" key="3">
    <source>
        <dbReference type="SAM" id="MobiDB-lite"/>
    </source>
</evidence>
<feature type="region of interest" description="Disordered" evidence="3">
    <location>
        <begin position="1063"/>
        <end position="1108"/>
    </location>
</feature>
<feature type="compositionally biased region" description="Polar residues" evidence="3">
    <location>
        <begin position="571"/>
        <end position="587"/>
    </location>
</feature>
<organism evidence="5 6">
    <name type="scientific">Saccharomycopsis crataegensis</name>
    <dbReference type="NCBI Taxonomy" id="43959"/>
    <lineage>
        <taxon>Eukaryota</taxon>
        <taxon>Fungi</taxon>
        <taxon>Dikarya</taxon>
        <taxon>Ascomycota</taxon>
        <taxon>Saccharomycotina</taxon>
        <taxon>Saccharomycetes</taxon>
        <taxon>Saccharomycopsidaceae</taxon>
        <taxon>Saccharomycopsis</taxon>
    </lineage>
</organism>
<reference evidence="5 6" key="1">
    <citation type="journal article" date="2023" name="Elife">
        <title>Identification of key yeast species and microbe-microbe interactions impacting larval growth of Drosophila in the wild.</title>
        <authorList>
            <person name="Mure A."/>
            <person name="Sugiura Y."/>
            <person name="Maeda R."/>
            <person name="Honda K."/>
            <person name="Sakurai N."/>
            <person name="Takahashi Y."/>
            <person name="Watada M."/>
            <person name="Katoh T."/>
            <person name="Gotoh A."/>
            <person name="Gotoh Y."/>
            <person name="Taniguchi I."/>
            <person name="Nakamura K."/>
            <person name="Hayashi T."/>
            <person name="Katayama T."/>
            <person name="Uemura T."/>
            <person name="Hattori Y."/>
        </authorList>
    </citation>
    <scope>NUCLEOTIDE SEQUENCE [LARGE SCALE GENOMIC DNA]</scope>
    <source>
        <strain evidence="5 6">SC-9</strain>
    </source>
</reference>
<feature type="compositionally biased region" description="Polar residues" evidence="3">
    <location>
        <begin position="458"/>
        <end position="467"/>
    </location>
</feature>
<keyword evidence="1" id="KW-0132">Cell division</keyword>
<feature type="region of interest" description="Disordered" evidence="3">
    <location>
        <begin position="1"/>
        <end position="75"/>
    </location>
</feature>
<dbReference type="GO" id="GO:0097271">
    <property type="term" value="P:protein localization to bud neck"/>
    <property type="evidence" value="ECO:0007669"/>
    <property type="project" value="TreeGrafter"/>
</dbReference>
<feature type="compositionally biased region" description="Polar residues" evidence="3">
    <location>
        <begin position="732"/>
        <end position="745"/>
    </location>
</feature>
<dbReference type="InterPro" id="IPR011993">
    <property type="entry name" value="PH-like_dom_sf"/>
</dbReference>
<feature type="region of interest" description="Disordered" evidence="3">
    <location>
        <begin position="487"/>
        <end position="587"/>
    </location>
</feature>
<evidence type="ECO:0000256" key="2">
    <source>
        <dbReference type="ARBA" id="ARBA00023306"/>
    </source>
</evidence>
<feature type="region of interest" description="Disordered" evidence="3">
    <location>
        <begin position="440"/>
        <end position="470"/>
    </location>
</feature>
<comment type="caution">
    <text evidence="5">The sequence shown here is derived from an EMBL/GenBank/DDBJ whole genome shotgun (WGS) entry which is preliminary data.</text>
</comment>
<dbReference type="SMART" id="SM00233">
    <property type="entry name" value="PH"/>
    <property type="match status" value="1"/>
</dbReference>
<feature type="region of interest" description="Disordered" evidence="3">
    <location>
        <begin position="171"/>
        <end position="199"/>
    </location>
</feature>
<dbReference type="GeneID" id="90071667"/>
<feature type="region of interest" description="Disordered" evidence="3">
    <location>
        <begin position="684"/>
        <end position="715"/>
    </location>
</feature>
<feature type="compositionally biased region" description="Low complexity" evidence="3">
    <location>
        <begin position="746"/>
        <end position="756"/>
    </location>
</feature>